<dbReference type="RefSeq" id="XP_056473229.1">
    <property type="nucleotide sequence ID" value="XM_056619863.1"/>
</dbReference>
<feature type="transmembrane region" description="Helical" evidence="6">
    <location>
        <begin position="104"/>
        <end position="127"/>
    </location>
</feature>
<dbReference type="AlphaFoldDB" id="A0A9W9F7L1"/>
<feature type="transmembrane region" description="Helical" evidence="6">
    <location>
        <begin position="218"/>
        <end position="236"/>
    </location>
</feature>
<accession>A0A9W9F7L1</accession>
<proteinExistence type="inferred from homology"/>
<evidence type="ECO:0000256" key="6">
    <source>
        <dbReference type="SAM" id="Phobius"/>
    </source>
</evidence>
<feature type="transmembrane region" description="Helical" evidence="6">
    <location>
        <begin position="256"/>
        <end position="276"/>
    </location>
</feature>
<reference evidence="8" key="1">
    <citation type="submission" date="2022-11" db="EMBL/GenBank/DDBJ databases">
        <authorList>
            <person name="Petersen C."/>
        </authorList>
    </citation>
    <scope>NUCLEOTIDE SEQUENCE</scope>
    <source>
        <strain evidence="8">IBT 30761</strain>
    </source>
</reference>
<evidence type="ECO:0000256" key="3">
    <source>
        <dbReference type="ARBA" id="ARBA00022989"/>
    </source>
</evidence>
<feature type="transmembrane region" description="Helical" evidence="6">
    <location>
        <begin position="60"/>
        <end position="84"/>
    </location>
</feature>
<name>A0A9W9F7L1_9EURO</name>
<feature type="transmembrane region" description="Helical" evidence="6">
    <location>
        <begin position="182"/>
        <end position="206"/>
    </location>
</feature>
<keyword evidence="9" id="KW-1185">Reference proteome</keyword>
<evidence type="ECO:0000259" key="7">
    <source>
        <dbReference type="Pfam" id="PF20684"/>
    </source>
</evidence>
<comment type="similarity">
    <text evidence="5">Belongs to the SAT4 family.</text>
</comment>
<organism evidence="8 9">
    <name type="scientific">Penicillium argentinense</name>
    <dbReference type="NCBI Taxonomy" id="1131581"/>
    <lineage>
        <taxon>Eukaryota</taxon>
        <taxon>Fungi</taxon>
        <taxon>Dikarya</taxon>
        <taxon>Ascomycota</taxon>
        <taxon>Pezizomycotina</taxon>
        <taxon>Eurotiomycetes</taxon>
        <taxon>Eurotiomycetidae</taxon>
        <taxon>Eurotiales</taxon>
        <taxon>Aspergillaceae</taxon>
        <taxon>Penicillium</taxon>
    </lineage>
</organism>
<keyword evidence="3 6" id="KW-1133">Transmembrane helix</keyword>
<feature type="transmembrane region" description="Helical" evidence="6">
    <location>
        <begin position="29"/>
        <end position="48"/>
    </location>
</feature>
<dbReference type="PANTHER" id="PTHR33048:SF163">
    <property type="entry name" value="INTEGRAL MEMBRANE PROTEIN (AFU_ORTHOLOGUE AFUA_8G05510)"/>
    <property type="match status" value="1"/>
</dbReference>
<dbReference type="Proteomes" id="UP001149074">
    <property type="component" value="Unassembled WGS sequence"/>
</dbReference>
<sequence>MENQSVEDVLGPLPVGMDLSENRAHKDNAVVITLCVVTVVMVILRFVVRTRGQKPRPELDDWLIAAAVIPLMALLAASILAGHWGMGKHIWATTLQKVVEMKRILFAWIFVYIFELFVIKVSILMFYRRIFGMNSMIWTCLALSTAWVTGSMIALLACPDPIPYFWNQTVDPLGGRFRYNFYNYYIGNAAGNVVSDVFILLVPFPIVWRLKMRVTQKLMVSGVLLLGVFVCAASIIRLHYVHYLNSPDLTWVMSDVYVWSAVEPCLGIICGSLPAMQPLVRSVMKMETLFQIRPQFRRGKPSSAAHVGDTGRLQQCSSNNGSMASKLTPVNSFEAKPEIGLQQYDDETRLTTVVTHIESQRSNGLNRNLEELLGPPGFIRVRHEVELSVA</sequence>
<keyword evidence="4 6" id="KW-0472">Membrane</keyword>
<evidence type="ECO:0000313" key="8">
    <source>
        <dbReference type="EMBL" id="KAJ5095079.1"/>
    </source>
</evidence>
<evidence type="ECO:0000313" key="9">
    <source>
        <dbReference type="Proteomes" id="UP001149074"/>
    </source>
</evidence>
<dbReference type="OrthoDB" id="5429740at2759"/>
<dbReference type="InterPro" id="IPR052337">
    <property type="entry name" value="SAT4-like"/>
</dbReference>
<keyword evidence="2 6" id="KW-0812">Transmembrane</keyword>
<dbReference type="InterPro" id="IPR049326">
    <property type="entry name" value="Rhodopsin_dom_fungi"/>
</dbReference>
<protein>
    <recommendedName>
        <fullName evidence="7">Rhodopsin domain-containing protein</fullName>
    </recommendedName>
</protein>
<evidence type="ECO:0000256" key="1">
    <source>
        <dbReference type="ARBA" id="ARBA00004141"/>
    </source>
</evidence>
<dbReference type="GeneID" id="81358842"/>
<dbReference type="EMBL" id="JAPQKI010000006">
    <property type="protein sequence ID" value="KAJ5095079.1"/>
    <property type="molecule type" value="Genomic_DNA"/>
</dbReference>
<feature type="domain" description="Rhodopsin" evidence="7">
    <location>
        <begin position="44"/>
        <end position="281"/>
    </location>
</feature>
<feature type="transmembrane region" description="Helical" evidence="6">
    <location>
        <begin position="139"/>
        <end position="162"/>
    </location>
</feature>
<comment type="caution">
    <text evidence="8">The sequence shown here is derived from an EMBL/GenBank/DDBJ whole genome shotgun (WGS) entry which is preliminary data.</text>
</comment>
<evidence type="ECO:0000256" key="2">
    <source>
        <dbReference type="ARBA" id="ARBA00022692"/>
    </source>
</evidence>
<reference evidence="8" key="2">
    <citation type="journal article" date="2023" name="IMA Fungus">
        <title>Comparative genomic study of the Penicillium genus elucidates a diverse pangenome and 15 lateral gene transfer events.</title>
        <authorList>
            <person name="Petersen C."/>
            <person name="Sorensen T."/>
            <person name="Nielsen M.R."/>
            <person name="Sondergaard T.E."/>
            <person name="Sorensen J.L."/>
            <person name="Fitzpatrick D.A."/>
            <person name="Frisvad J.C."/>
            <person name="Nielsen K.L."/>
        </authorList>
    </citation>
    <scope>NUCLEOTIDE SEQUENCE</scope>
    <source>
        <strain evidence="8">IBT 30761</strain>
    </source>
</reference>
<comment type="subcellular location">
    <subcellularLocation>
        <location evidence="1">Membrane</location>
        <topology evidence="1">Multi-pass membrane protein</topology>
    </subcellularLocation>
</comment>
<evidence type="ECO:0000256" key="4">
    <source>
        <dbReference type="ARBA" id="ARBA00023136"/>
    </source>
</evidence>
<dbReference type="PANTHER" id="PTHR33048">
    <property type="entry name" value="PTH11-LIKE INTEGRAL MEMBRANE PROTEIN (AFU_ORTHOLOGUE AFUA_5G11245)"/>
    <property type="match status" value="1"/>
</dbReference>
<evidence type="ECO:0000256" key="5">
    <source>
        <dbReference type="ARBA" id="ARBA00038359"/>
    </source>
</evidence>
<dbReference type="Pfam" id="PF20684">
    <property type="entry name" value="Fung_rhodopsin"/>
    <property type="match status" value="1"/>
</dbReference>
<dbReference type="GO" id="GO:0016020">
    <property type="term" value="C:membrane"/>
    <property type="evidence" value="ECO:0007669"/>
    <property type="project" value="UniProtKB-SubCell"/>
</dbReference>
<gene>
    <name evidence="8" type="ORF">N7532_007370</name>
</gene>